<feature type="repeat" description="ANK" evidence="2">
    <location>
        <begin position="766"/>
        <end position="792"/>
    </location>
</feature>
<evidence type="ECO:0000256" key="3">
    <source>
        <dbReference type="SAM" id="MobiDB-lite"/>
    </source>
</evidence>
<feature type="domain" description="Nephrocystin 3-like N-terminal" evidence="4">
    <location>
        <begin position="227"/>
        <end position="413"/>
    </location>
</feature>
<evidence type="ECO:0000313" key="6">
    <source>
        <dbReference type="Proteomes" id="UP001358417"/>
    </source>
</evidence>
<dbReference type="Gene3D" id="1.25.40.20">
    <property type="entry name" value="Ankyrin repeat-containing domain"/>
    <property type="match status" value="1"/>
</dbReference>
<accession>A0AAV9NHX7</accession>
<dbReference type="PANTHER" id="PTHR10039:SF16">
    <property type="entry name" value="GPI INOSITOL-DEACYLASE"/>
    <property type="match status" value="1"/>
</dbReference>
<protein>
    <recommendedName>
        <fullName evidence="4">Nephrocystin 3-like N-terminal domain-containing protein</fullName>
    </recommendedName>
</protein>
<dbReference type="AlphaFoldDB" id="A0AAV9NHX7"/>
<dbReference type="InterPro" id="IPR056884">
    <property type="entry name" value="NPHP3-like_N"/>
</dbReference>
<keyword evidence="6" id="KW-1185">Reference proteome</keyword>
<dbReference type="PROSITE" id="PS50088">
    <property type="entry name" value="ANK_REPEAT"/>
    <property type="match status" value="1"/>
</dbReference>
<feature type="region of interest" description="Disordered" evidence="3">
    <location>
        <begin position="172"/>
        <end position="197"/>
    </location>
</feature>
<dbReference type="SUPFAM" id="SSF48403">
    <property type="entry name" value="Ankyrin repeat"/>
    <property type="match status" value="1"/>
</dbReference>
<evidence type="ECO:0000256" key="2">
    <source>
        <dbReference type="PROSITE-ProRule" id="PRU00023"/>
    </source>
</evidence>
<sequence length="1107" mass="124848">MDPGTPLAIISLAIQLTEGLVSYYELWRNAARDTEEIQKSIIWTQNLLTQLAITLQKENLPENAVSLIRRTVESCEANISKLQTILDKIRKDGTPEGLRATFRTANQKLLYMFHSKTTRALMTALNGLKNDLELAVSILNSELSADNLDGLQNCQKNLESLKLAVDESATHQRSILEGKRQNPHDTAYTNHGKDQKSKERYFETMRWLAPPNVVNAYHTALERREIGTGHWFLHSGQFETWRTSDASCLWLHGDVGCGKTILCAAIIEEISTKSTSQSVPDNLIYFYFAFDNVQCQSLSGFLRSMLSQLCPKDGVLPQLAGLFKKYSPEFPSSRELRLTLIAILRDLCGNSHAKQETIAQGEGDRGIQELNHTFLVLDALDEIPYARREPVLKLLQSLSELQLPRLHILVTSRAERDIESGFVNCSRWRGLTISRDNVQIDINIYISSQIEASSKLQSQSESIKEAIKKRLVTEADGMFRWSALQMEVLKSKRILRGRDILKILATLPPDLDATYERILTSIDSSFVDEAVTALKWLTCASRPMFLEELVEACIIQPDEFTAVENDRRFSPLDILEILPGLVRIEPDTAEFDVSSRRSHTITLSHFSVKEYLLSSRIRMGPAKEFSIDLELAQYHLTRSCLAYVLYCQSLDVPYYHQTHPLGDYAHSRWPLHLAQTQDHKVYDLSSQVIKLFRSAKSCLRWIESTSIERRMFGKGHKLLMLKLPSHAYATHDWTSHYLLSHSIASKNTHIVRLLLNSGLRPHSSEAAGYPLKIAAREGDLSMIQLLLSYGASHEGALLIALRAKHEAISRVLLAHGAQVDLAELLIAAKHASKAFFALILSKVSTLRTIDAIKVLDAALGSQNHDSAVAIFQALLQHKLKLRDLLIRTNRIPDQGSRWDPFLDGIISATLKFNSTRTIDFVLRSLSRPELGTLNIEALFLESVVAGSQNATRLLSDYPRIPVSPEAKKLMTTWESLSLNSRFSTGVIAMHDQFVLNSVSMPEGRVELAFELSWRTLHLIEPDVVDRCLQHWPAYHRAALSPKPITQNDYETASRRLWKPWRPPGNIRSYIVLSGPYSSFLTQISSLQIISAIDLLEIHHSIIGTNIV</sequence>
<dbReference type="Proteomes" id="UP001358417">
    <property type="component" value="Unassembled WGS sequence"/>
</dbReference>
<evidence type="ECO:0000313" key="5">
    <source>
        <dbReference type="EMBL" id="KAK5058715.1"/>
    </source>
</evidence>
<comment type="caution">
    <text evidence="5">The sequence shown here is derived from an EMBL/GenBank/DDBJ whole genome shotgun (WGS) entry which is preliminary data.</text>
</comment>
<dbReference type="Pfam" id="PF24883">
    <property type="entry name" value="NPHP3_N"/>
    <property type="match status" value="1"/>
</dbReference>
<reference evidence="5 6" key="1">
    <citation type="submission" date="2023-08" db="EMBL/GenBank/DDBJ databases">
        <title>Black Yeasts Isolated from many extreme environments.</title>
        <authorList>
            <person name="Coleine C."/>
            <person name="Stajich J.E."/>
            <person name="Selbmann L."/>
        </authorList>
    </citation>
    <scope>NUCLEOTIDE SEQUENCE [LARGE SCALE GENOMIC DNA]</scope>
    <source>
        <strain evidence="5 6">CCFEE 5792</strain>
    </source>
</reference>
<keyword evidence="2" id="KW-0040">ANK repeat</keyword>
<dbReference type="RefSeq" id="XP_064709238.1">
    <property type="nucleotide sequence ID" value="XM_064854512.1"/>
</dbReference>
<dbReference type="InterPro" id="IPR036770">
    <property type="entry name" value="Ankyrin_rpt-contain_sf"/>
</dbReference>
<feature type="compositionally biased region" description="Basic and acidic residues" evidence="3">
    <location>
        <begin position="172"/>
        <end position="183"/>
    </location>
</feature>
<dbReference type="Gene3D" id="3.40.50.300">
    <property type="entry name" value="P-loop containing nucleotide triphosphate hydrolases"/>
    <property type="match status" value="1"/>
</dbReference>
<dbReference type="EMBL" id="JAVRRD010000005">
    <property type="protein sequence ID" value="KAK5058715.1"/>
    <property type="molecule type" value="Genomic_DNA"/>
</dbReference>
<evidence type="ECO:0000259" key="4">
    <source>
        <dbReference type="Pfam" id="PF24883"/>
    </source>
</evidence>
<name>A0AAV9NHX7_9EURO</name>
<dbReference type="GeneID" id="89979133"/>
<dbReference type="InterPro" id="IPR027417">
    <property type="entry name" value="P-loop_NTPase"/>
</dbReference>
<dbReference type="Pfam" id="PF12796">
    <property type="entry name" value="Ank_2"/>
    <property type="match status" value="1"/>
</dbReference>
<keyword evidence="1" id="KW-0677">Repeat</keyword>
<evidence type="ECO:0000256" key="1">
    <source>
        <dbReference type="ARBA" id="ARBA00022737"/>
    </source>
</evidence>
<dbReference type="InterPro" id="IPR002110">
    <property type="entry name" value="Ankyrin_rpt"/>
</dbReference>
<gene>
    <name evidence="5" type="ORF">LTR84_010979</name>
</gene>
<dbReference type="SUPFAM" id="SSF52540">
    <property type="entry name" value="P-loop containing nucleoside triphosphate hydrolases"/>
    <property type="match status" value="1"/>
</dbReference>
<organism evidence="5 6">
    <name type="scientific">Exophiala bonariae</name>
    <dbReference type="NCBI Taxonomy" id="1690606"/>
    <lineage>
        <taxon>Eukaryota</taxon>
        <taxon>Fungi</taxon>
        <taxon>Dikarya</taxon>
        <taxon>Ascomycota</taxon>
        <taxon>Pezizomycotina</taxon>
        <taxon>Eurotiomycetes</taxon>
        <taxon>Chaetothyriomycetidae</taxon>
        <taxon>Chaetothyriales</taxon>
        <taxon>Herpotrichiellaceae</taxon>
        <taxon>Exophiala</taxon>
    </lineage>
</organism>
<dbReference type="PANTHER" id="PTHR10039">
    <property type="entry name" value="AMELOGENIN"/>
    <property type="match status" value="1"/>
</dbReference>
<dbReference type="PROSITE" id="PS50297">
    <property type="entry name" value="ANK_REP_REGION"/>
    <property type="match status" value="1"/>
</dbReference>
<proteinExistence type="predicted"/>